<dbReference type="SUPFAM" id="SSF51658">
    <property type="entry name" value="Xylose isomerase-like"/>
    <property type="match status" value="1"/>
</dbReference>
<reference evidence="2 3" key="1">
    <citation type="submission" date="2018-01" db="EMBL/GenBank/DDBJ databases">
        <authorList>
            <person name="Gaut B.S."/>
            <person name="Morton B.R."/>
            <person name="Clegg M.T."/>
            <person name="Duvall M.R."/>
        </authorList>
    </citation>
    <scope>NUCLEOTIDE SEQUENCE [LARGE SCALE GENOMIC DNA]</scope>
    <source>
        <strain evidence="2 3">HR-AV</strain>
    </source>
</reference>
<evidence type="ECO:0000313" key="3">
    <source>
        <dbReference type="Proteomes" id="UP000236893"/>
    </source>
</evidence>
<dbReference type="PANTHER" id="PTHR12110">
    <property type="entry name" value="HYDROXYPYRUVATE ISOMERASE"/>
    <property type="match status" value="1"/>
</dbReference>
<accession>A0A2S5A3Z1</accession>
<dbReference type="InterPro" id="IPR036237">
    <property type="entry name" value="Xyl_isomerase-like_sf"/>
</dbReference>
<protein>
    <submittedName>
        <fullName evidence="2">Sugar phosphate isomerase/epimerase</fullName>
    </submittedName>
</protein>
<comment type="caution">
    <text evidence="2">The sequence shown here is derived from an EMBL/GenBank/DDBJ whole genome shotgun (WGS) entry which is preliminary data.</text>
</comment>
<dbReference type="RefSeq" id="WP_103788205.1">
    <property type="nucleotide sequence ID" value="NZ_PQVF01000004.1"/>
</dbReference>
<dbReference type="PROSITE" id="PS51318">
    <property type="entry name" value="TAT"/>
    <property type="match status" value="1"/>
</dbReference>
<evidence type="ECO:0000259" key="1">
    <source>
        <dbReference type="Pfam" id="PF01261"/>
    </source>
</evidence>
<dbReference type="InterPro" id="IPR006311">
    <property type="entry name" value="TAT_signal"/>
</dbReference>
<dbReference type="Gene3D" id="3.20.20.150">
    <property type="entry name" value="Divalent-metal-dependent TIM barrel enzymes"/>
    <property type="match status" value="1"/>
</dbReference>
<dbReference type="Pfam" id="PF01261">
    <property type="entry name" value="AP_endonuc_2"/>
    <property type="match status" value="1"/>
</dbReference>
<dbReference type="OrthoDB" id="9798407at2"/>
<feature type="domain" description="Xylose isomerase-like TIM barrel" evidence="1">
    <location>
        <begin position="56"/>
        <end position="286"/>
    </location>
</feature>
<dbReference type="AlphaFoldDB" id="A0A2S5A3Z1"/>
<dbReference type="InterPro" id="IPR050312">
    <property type="entry name" value="IolE/XylAMocC-like"/>
</dbReference>
<dbReference type="PANTHER" id="PTHR12110:SF41">
    <property type="entry name" value="INOSOSE DEHYDRATASE"/>
    <property type="match status" value="1"/>
</dbReference>
<keyword evidence="3" id="KW-1185">Reference proteome</keyword>
<sequence length="291" mass="32722">MKISRKTFLKQSGITAAALSLMPEILFAGTKQTKIGLQLYSLRDFLPKDVNSVLSKVKASGYEEVETYGYSAKGGFWGLTMQQMAGILTDNGLVSPSGHYNTDELFARDNYDELKYAIDAAKTLNQQYLVIPYLQEGIRKTAADFKRIVERINKAAELCQAAGLKLAYHNHDFEFITVEGTHLYKELLEGTGNNVVFELDLYWAVRAGFNPIELFQQHPKRFALVHVKDMDKQSPKLNTEIGSGSIDFKPIIKAAKANGVVHFYVEQENFKIDAFKSIGQSATYMRQNLLI</sequence>
<gene>
    <name evidence="2" type="ORF">C3K47_05910</name>
</gene>
<name>A0A2S5A3Z1_9SPHI</name>
<dbReference type="GO" id="GO:0016853">
    <property type="term" value="F:isomerase activity"/>
    <property type="evidence" value="ECO:0007669"/>
    <property type="project" value="UniProtKB-KW"/>
</dbReference>
<keyword evidence="2" id="KW-0413">Isomerase</keyword>
<dbReference type="EMBL" id="PQVF01000004">
    <property type="protein sequence ID" value="POY37298.1"/>
    <property type="molecule type" value="Genomic_DNA"/>
</dbReference>
<proteinExistence type="predicted"/>
<evidence type="ECO:0000313" key="2">
    <source>
        <dbReference type="EMBL" id="POY37298.1"/>
    </source>
</evidence>
<dbReference type="Proteomes" id="UP000236893">
    <property type="component" value="Unassembled WGS sequence"/>
</dbReference>
<dbReference type="InterPro" id="IPR013022">
    <property type="entry name" value="Xyl_isomerase-like_TIM-brl"/>
</dbReference>
<organism evidence="2 3">
    <name type="scientific">Solitalea longa</name>
    <dbReference type="NCBI Taxonomy" id="2079460"/>
    <lineage>
        <taxon>Bacteria</taxon>
        <taxon>Pseudomonadati</taxon>
        <taxon>Bacteroidota</taxon>
        <taxon>Sphingobacteriia</taxon>
        <taxon>Sphingobacteriales</taxon>
        <taxon>Sphingobacteriaceae</taxon>
        <taxon>Solitalea</taxon>
    </lineage>
</organism>